<evidence type="ECO:0000313" key="2">
    <source>
        <dbReference type="EMBL" id="SDE92519.1"/>
    </source>
</evidence>
<evidence type="ECO:0000313" key="3">
    <source>
        <dbReference type="Proteomes" id="UP000199321"/>
    </source>
</evidence>
<dbReference type="Pfam" id="PF00534">
    <property type="entry name" value="Glycos_transf_1"/>
    <property type="match status" value="1"/>
</dbReference>
<name>A0A1G7GX51_9FLAO</name>
<organism evidence="2 3">
    <name type="scientific">Ulvibacter litoralis</name>
    <dbReference type="NCBI Taxonomy" id="227084"/>
    <lineage>
        <taxon>Bacteria</taxon>
        <taxon>Pseudomonadati</taxon>
        <taxon>Bacteroidota</taxon>
        <taxon>Flavobacteriia</taxon>
        <taxon>Flavobacteriales</taxon>
        <taxon>Flavobacteriaceae</taxon>
        <taxon>Ulvibacter</taxon>
    </lineage>
</organism>
<dbReference type="OrthoDB" id="139410at2"/>
<keyword evidence="3" id="KW-1185">Reference proteome</keyword>
<reference evidence="2 3" key="1">
    <citation type="submission" date="2016-10" db="EMBL/GenBank/DDBJ databases">
        <authorList>
            <person name="de Groot N.N."/>
        </authorList>
    </citation>
    <scope>NUCLEOTIDE SEQUENCE [LARGE SCALE GENOMIC DNA]</scope>
    <source>
        <strain evidence="2 3">DSM 16195</strain>
    </source>
</reference>
<protein>
    <submittedName>
        <fullName evidence="2">Glycosyltransferase involved in cell wall bisynthesis</fullName>
    </submittedName>
</protein>
<dbReference type="AlphaFoldDB" id="A0A1G7GX51"/>
<dbReference type="SUPFAM" id="SSF53756">
    <property type="entry name" value="UDP-Glycosyltransferase/glycogen phosphorylase"/>
    <property type="match status" value="1"/>
</dbReference>
<dbReference type="GO" id="GO:0016757">
    <property type="term" value="F:glycosyltransferase activity"/>
    <property type="evidence" value="ECO:0007669"/>
    <property type="project" value="InterPro"/>
</dbReference>
<dbReference type="STRING" id="227084.SAMN05421855_103368"/>
<dbReference type="PANTHER" id="PTHR12526">
    <property type="entry name" value="GLYCOSYLTRANSFERASE"/>
    <property type="match status" value="1"/>
</dbReference>
<dbReference type="Proteomes" id="UP000199321">
    <property type="component" value="Unassembled WGS sequence"/>
</dbReference>
<dbReference type="Gene3D" id="3.40.50.2000">
    <property type="entry name" value="Glycogen Phosphorylase B"/>
    <property type="match status" value="2"/>
</dbReference>
<accession>A0A1G7GX51</accession>
<proteinExistence type="predicted"/>
<dbReference type="RefSeq" id="WP_093144515.1">
    <property type="nucleotide sequence ID" value="NZ_BMWO01000005.1"/>
</dbReference>
<feature type="domain" description="Glycosyl transferase family 1" evidence="1">
    <location>
        <begin position="161"/>
        <end position="318"/>
    </location>
</feature>
<dbReference type="InterPro" id="IPR001296">
    <property type="entry name" value="Glyco_trans_1"/>
</dbReference>
<evidence type="ECO:0000259" key="1">
    <source>
        <dbReference type="Pfam" id="PF00534"/>
    </source>
</evidence>
<dbReference type="CDD" id="cd03801">
    <property type="entry name" value="GT4_PimA-like"/>
    <property type="match status" value="1"/>
</dbReference>
<dbReference type="EMBL" id="FNBA01000003">
    <property type="protein sequence ID" value="SDE92519.1"/>
    <property type="molecule type" value="Genomic_DNA"/>
</dbReference>
<sequence length="337" mass="38012">MNNFILYIGNKLASKGRTATTIDTLSKLLTQEGITVYTASSCSNKLLRFLDMLIATIRYSSKVSVVFIDTYSTQNFYYAVAVSKVCRLLRLPYVPILHGGNLPSRLETHSKLSEKLFRNAKVNISPSHYLLEIFKAKGFQNVQYIPNSIPLDDYPFFLRKELQPRLLWVRSFAELYNPMLAVEVVKKLHEKGIRATLTMVGPDKDGSLEKCALEAEKYNLPIKFTGKIERLEWISLSKAHDIFINTTNFDNTPVSLIEASALGLPIISTNVGGIPYLIEDYKTGVLVPPNNAEVFVNAITDLLSNSELAKNLIQNGREKATNFNWQVVKQDWLSLIN</sequence>
<gene>
    <name evidence="2" type="ORF">SAMN05421855_103368</name>
</gene>
<keyword evidence="2" id="KW-0808">Transferase</keyword>